<dbReference type="RefSeq" id="WP_040113920.1">
    <property type="nucleotide sequence ID" value="NZ_CP083450.1"/>
</dbReference>
<organism evidence="1 2">
    <name type="scientific">Pantoea eucrina</name>
    <dbReference type="NCBI Taxonomy" id="472693"/>
    <lineage>
        <taxon>Bacteria</taxon>
        <taxon>Pseudomonadati</taxon>
        <taxon>Pseudomonadota</taxon>
        <taxon>Gammaproteobacteria</taxon>
        <taxon>Enterobacterales</taxon>
        <taxon>Erwiniaceae</taxon>
        <taxon>Pantoea</taxon>
    </lineage>
</organism>
<name>A0ABS1Z9Z2_9GAMM</name>
<evidence type="ECO:0000313" key="2">
    <source>
        <dbReference type="Proteomes" id="UP000809137"/>
    </source>
</evidence>
<dbReference type="Proteomes" id="UP000809137">
    <property type="component" value="Unassembled WGS sequence"/>
</dbReference>
<gene>
    <name evidence="1" type="ORF">JJB79_17820</name>
</gene>
<accession>A0ABS1Z9Z2</accession>
<dbReference type="EMBL" id="JAFCXS010000019">
    <property type="protein sequence ID" value="MBM0749247.1"/>
    <property type="molecule type" value="Genomic_DNA"/>
</dbReference>
<comment type="caution">
    <text evidence="1">The sequence shown here is derived from an EMBL/GenBank/DDBJ whole genome shotgun (WGS) entry which is preliminary data.</text>
</comment>
<proteinExistence type="predicted"/>
<reference evidence="1 2" key="1">
    <citation type="submission" date="2021-01" db="EMBL/GenBank/DDBJ databases">
        <title>Complete genome sequence of Pantoea eucrina OB49, a heavy metal tolerant bacterium with PGPR potential isolated from wheat in Algeria.</title>
        <authorList>
            <person name="Lekired A."/>
            <person name="Ouzari I.H."/>
        </authorList>
    </citation>
    <scope>NUCLEOTIDE SEQUENCE [LARGE SCALE GENOMIC DNA]</scope>
    <source>
        <strain evidence="1 2">OB49</strain>
    </source>
</reference>
<keyword evidence="2" id="KW-1185">Reference proteome</keyword>
<evidence type="ECO:0000313" key="1">
    <source>
        <dbReference type="EMBL" id="MBM0749247.1"/>
    </source>
</evidence>
<sequence>MQQDDSEDAEAMYALLGDVITQILKPGETLSLQEIIGALYRTGLRADSPEMQQACEKVIRLLARKMN</sequence>
<dbReference type="GeneID" id="84693360"/>
<protein>
    <submittedName>
        <fullName evidence="1">Uncharacterized protein</fullName>
    </submittedName>
</protein>